<dbReference type="Gene3D" id="3.30.750.24">
    <property type="entry name" value="STAS domain"/>
    <property type="match status" value="1"/>
</dbReference>
<name>A0A8K0JSM5_LADFU</name>
<feature type="transmembrane region" description="Helical" evidence="6">
    <location>
        <begin position="397"/>
        <end position="417"/>
    </location>
</feature>
<evidence type="ECO:0000256" key="4">
    <source>
        <dbReference type="ARBA" id="ARBA00023136"/>
    </source>
</evidence>
<accession>A0A8K0JSM5</accession>
<feature type="transmembrane region" description="Helical" evidence="6">
    <location>
        <begin position="263"/>
        <end position="288"/>
    </location>
</feature>
<dbReference type="InterPro" id="IPR036513">
    <property type="entry name" value="STAS_dom_sf"/>
</dbReference>
<dbReference type="AlphaFoldDB" id="A0A8K0JSM5"/>
<feature type="transmembrane region" description="Helical" evidence="6">
    <location>
        <begin position="145"/>
        <end position="167"/>
    </location>
</feature>
<keyword evidence="3 6" id="KW-1133">Transmembrane helix</keyword>
<reference evidence="8" key="2">
    <citation type="submission" date="2017-10" db="EMBL/GenBank/DDBJ databases">
        <title>Ladona fulva Genome sequencing and assembly.</title>
        <authorList>
            <person name="Murali S."/>
            <person name="Richards S."/>
            <person name="Bandaranaike D."/>
            <person name="Bellair M."/>
            <person name="Blankenburg K."/>
            <person name="Chao H."/>
            <person name="Dinh H."/>
            <person name="Doddapaneni H."/>
            <person name="Dugan-Rocha S."/>
            <person name="Elkadiri S."/>
            <person name="Gnanaolivu R."/>
            <person name="Hernandez B."/>
            <person name="Skinner E."/>
            <person name="Javaid M."/>
            <person name="Lee S."/>
            <person name="Li M."/>
            <person name="Ming W."/>
            <person name="Munidasa M."/>
            <person name="Muniz J."/>
            <person name="Nguyen L."/>
            <person name="Hughes D."/>
            <person name="Osuji N."/>
            <person name="Pu L.-L."/>
            <person name="Puazo M."/>
            <person name="Qu C."/>
            <person name="Quiroz J."/>
            <person name="Raj R."/>
            <person name="Weissenberger G."/>
            <person name="Xin Y."/>
            <person name="Zou X."/>
            <person name="Han Y."/>
            <person name="Worley K."/>
            <person name="Muzny D."/>
            <person name="Gibbs R."/>
        </authorList>
    </citation>
    <scope>NUCLEOTIDE SEQUENCE</scope>
    <source>
        <strain evidence="8">Sampled in the wild</strain>
    </source>
</reference>
<feature type="transmembrane region" description="Helical" evidence="6">
    <location>
        <begin position="222"/>
        <end position="242"/>
    </location>
</feature>
<protein>
    <recommendedName>
        <fullName evidence="7">SLC26A/SulP transporter domain-containing protein</fullName>
    </recommendedName>
</protein>
<dbReference type="Pfam" id="PF00916">
    <property type="entry name" value="Sulfate_transp"/>
    <property type="match status" value="1"/>
</dbReference>
<sequence>MPREDDAEGGVRILPEGTLSVAVARRTRPEDKKPARKPGRRIPCPTCSNDILVRRLPFLGWIKGYKGDDLIADFLAGVTVGLTVIPQGIAYGVVAGLPPQYGLYSAFMGCFAYIFLGSCKDITIGPTAIMALMAQVYVESYGPSFAILLTFLSGCIILLLGLLHLGFLVDFISMPVTAGFTSAAAITIASGQVKGILGIPGKSNEFLESWHNVFLNIGKTNVWDLLLGLACIVLLLSARMLTNEFCFPQKLKDVKSTNRCAAITIRLVSLGRNAIIVIVGTLLAYILYANEVNPFKLTGSVQEGLPDFLVPPFSASFKNNTYNFVEMVSELGSSIAVIPMVAILETNGKALDATQEMIALGACNILGSFVQSIPVTGSFTRTAVNNASGVRTPLGGLFTGAMVLMALGFLTSTFYFIPKATLSAVIICAVIFMIEYEAVLVLWKTKKIDLIPLFTTFIICLLFGLEYGILIGIAVNLLFILYDAARPSIKTKKFKYGNNEVALITPDRSVLFPSAEFVRECVLQSSNETCHEDNCFTVVIEGTHVQKIDATAAKCIKLMIDDIEARKHSAILWNWKRSVAEACLGIDPGMIEYFRYEDSLEKLFKGVQASPTDKLIENNTAGIHFIDEESEAEKPNKEANHSLANGGKYGSIEDV</sequence>
<feature type="transmembrane region" description="Helical" evidence="6">
    <location>
        <begin position="424"/>
        <end position="443"/>
    </location>
</feature>
<feature type="transmembrane region" description="Helical" evidence="6">
    <location>
        <begin position="357"/>
        <end position="377"/>
    </location>
</feature>
<dbReference type="EMBL" id="KZ308117">
    <property type="protein sequence ID" value="KAG8221941.1"/>
    <property type="molecule type" value="Genomic_DNA"/>
</dbReference>
<keyword evidence="9" id="KW-1185">Reference proteome</keyword>
<organism evidence="8 9">
    <name type="scientific">Ladona fulva</name>
    <name type="common">Scarce chaser dragonfly</name>
    <name type="synonym">Libellula fulva</name>
    <dbReference type="NCBI Taxonomy" id="123851"/>
    <lineage>
        <taxon>Eukaryota</taxon>
        <taxon>Metazoa</taxon>
        <taxon>Ecdysozoa</taxon>
        <taxon>Arthropoda</taxon>
        <taxon>Hexapoda</taxon>
        <taxon>Insecta</taxon>
        <taxon>Pterygota</taxon>
        <taxon>Palaeoptera</taxon>
        <taxon>Odonata</taxon>
        <taxon>Epiprocta</taxon>
        <taxon>Anisoptera</taxon>
        <taxon>Libelluloidea</taxon>
        <taxon>Libellulidae</taxon>
        <taxon>Ladona</taxon>
    </lineage>
</organism>
<dbReference type="InterPro" id="IPR011547">
    <property type="entry name" value="SLC26A/SulP_dom"/>
</dbReference>
<evidence type="ECO:0000259" key="7">
    <source>
        <dbReference type="Pfam" id="PF00916"/>
    </source>
</evidence>
<feature type="transmembrane region" description="Helical" evidence="6">
    <location>
        <begin position="70"/>
        <end position="94"/>
    </location>
</feature>
<evidence type="ECO:0000256" key="3">
    <source>
        <dbReference type="ARBA" id="ARBA00022989"/>
    </source>
</evidence>
<feature type="region of interest" description="Disordered" evidence="5">
    <location>
        <begin position="630"/>
        <end position="655"/>
    </location>
</feature>
<dbReference type="OrthoDB" id="288203at2759"/>
<reference evidence="8" key="1">
    <citation type="submission" date="2013-04" db="EMBL/GenBank/DDBJ databases">
        <authorList>
            <person name="Qu J."/>
            <person name="Murali S.C."/>
            <person name="Bandaranaike D."/>
            <person name="Bellair M."/>
            <person name="Blankenburg K."/>
            <person name="Chao H."/>
            <person name="Dinh H."/>
            <person name="Doddapaneni H."/>
            <person name="Downs B."/>
            <person name="Dugan-Rocha S."/>
            <person name="Elkadiri S."/>
            <person name="Gnanaolivu R.D."/>
            <person name="Hernandez B."/>
            <person name="Javaid M."/>
            <person name="Jayaseelan J.C."/>
            <person name="Lee S."/>
            <person name="Li M."/>
            <person name="Ming W."/>
            <person name="Munidasa M."/>
            <person name="Muniz J."/>
            <person name="Nguyen L."/>
            <person name="Ongeri F."/>
            <person name="Osuji N."/>
            <person name="Pu L.-L."/>
            <person name="Puazo M."/>
            <person name="Qu C."/>
            <person name="Quiroz J."/>
            <person name="Raj R."/>
            <person name="Weissenberger G."/>
            <person name="Xin Y."/>
            <person name="Zou X."/>
            <person name="Han Y."/>
            <person name="Richards S."/>
            <person name="Worley K."/>
            <person name="Muzny D."/>
            <person name="Gibbs R."/>
        </authorList>
    </citation>
    <scope>NUCLEOTIDE SEQUENCE</scope>
    <source>
        <strain evidence="8">Sampled in the wild</strain>
    </source>
</reference>
<feature type="transmembrane region" description="Helical" evidence="6">
    <location>
        <begin position="327"/>
        <end position="345"/>
    </location>
</feature>
<dbReference type="PANTHER" id="PTHR11814">
    <property type="entry name" value="SULFATE TRANSPORTER"/>
    <property type="match status" value="1"/>
</dbReference>
<comment type="subcellular location">
    <subcellularLocation>
        <location evidence="1">Membrane</location>
        <topology evidence="1">Multi-pass membrane protein</topology>
    </subcellularLocation>
</comment>
<dbReference type="InterPro" id="IPR001902">
    <property type="entry name" value="SLC26A/SulP_fam"/>
</dbReference>
<dbReference type="Proteomes" id="UP000792457">
    <property type="component" value="Unassembled WGS sequence"/>
</dbReference>
<evidence type="ECO:0000256" key="6">
    <source>
        <dbReference type="SAM" id="Phobius"/>
    </source>
</evidence>
<evidence type="ECO:0000256" key="1">
    <source>
        <dbReference type="ARBA" id="ARBA00004141"/>
    </source>
</evidence>
<dbReference type="GO" id="GO:0016020">
    <property type="term" value="C:membrane"/>
    <property type="evidence" value="ECO:0007669"/>
    <property type="project" value="UniProtKB-SubCell"/>
</dbReference>
<evidence type="ECO:0000256" key="2">
    <source>
        <dbReference type="ARBA" id="ARBA00022692"/>
    </source>
</evidence>
<feature type="transmembrane region" description="Helical" evidence="6">
    <location>
        <begin position="455"/>
        <end position="482"/>
    </location>
</feature>
<evidence type="ECO:0000256" key="5">
    <source>
        <dbReference type="SAM" id="MobiDB-lite"/>
    </source>
</evidence>
<comment type="caution">
    <text evidence="8">The sequence shown here is derived from an EMBL/GenBank/DDBJ whole genome shotgun (WGS) entry which is preliminary data.</text>
</comment>
<evidence type="ECO:0000313" key="8">
    <source>
        <dbReference type="EMBL" id="KAG8221941.1"/>
    </source>
</evidence>
<proteinExistence type="predicted"/>
<evidence type="ECO:0000313" key="9">
    <source>
        <dbReference type="Proteomes" id="UP000792457"/>
    </source>
</evidence>
<dbReference type="GO" id="GO:0055085">
    <property type="term" value="P:transmembrane transport"/>
    <property type="evidence" value="ECO:0007669"/>
    <property type="project" value="InterPro"/>
</dbReference>
<feature type="domain" description="SLC26A/SulP transporter" evidence="7">
    <location>
        <begin position="70"/>
        <end position="452"/>
    </location>
</feature>
<gene>
    <name evidence="8" type="ORF">J437_LFUL002500</name>
</gene>
<keyword evidence="2 6" id="KW-0812">Transmembrane</keyword>
<keyword evidence="4 6" id="KW-0472">Membrane</keyword>
<feature type="transmembrane region" description="Helical" evidence="6">
    <location>
        <begin position="106"/>
        <end position="133"/>
    </location>
</feature>